<comment type="caution">
    <text evidence="1">The sequence shown here is derived from an EMBL/GenBank/DDBJ whole genome shotgun (WGS) entry which is preliminary data.</text>
</comment>
<accession>A0ABT1GAJ5</accession>
<reference evidence="1 2" key="1">
    <citation type="submission" date="2022-03" db="EMBL/GenBank/DDBJ databases">
        <title>Genomic Encyclopedia of Type Strains, Phase III (KMG-III): the genomes of soil and plant-associated and newly described type strains.</title>
        <authorList>
            <person name="Whitman W."/>
        </authorList>
    </citation>
    <scope>NUCLEOTIDE SEQUENCE [LARGE SCALE GENOMIC DNA]</scope>
    <source>
        <strain evidence="1 2">BSker1</strain>
    </source>
</reference>
<sequence>MHVPPARGTHPMIKAELIPRFGQAVVVRDPGNGSVLT</sequence>
<organism evidence="1 2">
    <name type="scientific">Natronospira proteinivora</name>
    <dbReference type="NCBI Taxonomy" id="1807133"/>
    <lineage>
        <taxon>Bacteria</taxon>
        <taxon>Pseudomonadati</taxon>
        <taxon>Pseudomonadota</taxon>
        <taxon>Gammaproteobacteria</taxon>
        <taxon>Natronospirales</taxon>
        <taxon>Natronospiraceae</taxon>
        <taxon>Natronospira</taxon>
    </lineage>
</organism>
<evidence type="ECO:0000313" key="2">
    <source>
        <dbReference type="Proteomes" id="UP001523550"/>
    </source>
</evidence>
<keyword evidence="2" id="KW-1185">Reference proteome</keyword>
<gene>
    <name evidence="1" type="ORF">J2T60_002346</name>
</gene>
<dbReference type="EMBL" id="JALJYF010000002">
    <property type="protein sequence ID" value="MCP1728346.1"/>
    <property type="molecule type" value="Genomic_DNA"/>
</dbReference>
<proteinExistence type="predicted"/>
<name>A0ABT1GAJ5_9GAMM</name>
<evidence type="ECO:0000313" key="1">
    <source>
        <dbReference type="EMBL" id="MCP1728346.1"/>
    </source>
</evidence>
<dbReference type="Proteomes" id="UP001523550">
    <property type="component" value="Unassembled WGS sequence"/>
</dbReference>
<protein>
    <submittedName>
        <fullName evidence="1">Uncharacterized protein</fullName>
    </submittedName>
</protein>